<dbReference type="InterPro" id="IPR050625">
    <property type="entry name" value="ParA/MinD_ATPase"/>
</dbReference>
<dbReference type="GO" id="GO:0051782">
    <property type="term" value="P:negative regulation of cell division"/>
    <property type="evidence" value="ECO:0007669"/>
    <property type="project" value="TreeGrafter"/>
</dbReference>
<sequence>MPCIISVASGKGGVGKSMVVSNLGLLLAKKGLRVTLVDMDIGGANLHILFGMFHPPSTLTDFLTNTLTNLNEIAHPIPSLSSLKLISGTGETLITANVQHAKKKRLIRHLQKLDADIILVDVGAGTSYHALDFFLLADYYLAVATPDPTSVLDLYRFIKLAAIRKVLTAFLARDPVADALMDKDFHSVTAVLEAVGRTNTSGVGIAQEALKRFQPALIVNRMTPKSRVNTLHLQHLLKQYVGTDLSILGNIPEDMHVQQSILKYLPVVELAPTSPATIALNQIADNVLEMVERTAGSLGRMEEPRKIRA</sequence>
<evidence type="ECO:0000313" key="4">
    <source>
        <dbReference type="Proteomes" id="UP001302494"/>
    </source>
</evidence>
<dbReference type="KEGG" id="nneo:PQG83_12500"/>
<dbReference type="AlphaFoldDB" id="A0AA96GHV6"/>
<dbReference type="GO" id="GO:0005829">
    <property type="term" value="C:cytosol"/>
    <property type="evidence" value="ECO:0007669"/>
    <property type="project" value="TreeGrafter"/>
</dbReference>
<gene>
    <name evidence="3" type="ORF">PQG83_12500</name>
</gene>
<dbReference type="GO" id="GO:0016887">
    <property type="term" value="F:ATP hydrolysis activity"/>
    <property type="evidence" value="ECO:0007669"/>
    <property type="project" value="TreeGrafter"/>
</dbReference>
<dbReference type="Proteomes" id="UP001302494">
    <property type="component" value="Chromosome"/>
</dbReference>
<proteinExistence type="predicted"/>
<name>A0AA96GHV6_9BACT</name>
<dbReference type="Pfam" id="PF10609">
    <property type="entry name" value="ParA"/>
    <property type="match status" value="1"/>
</dbReference>
<reference evidence="3 4" key="1">
    <citation type="submission" date="2023-01" db="EMBL/GenBank/DDBJ databases">
        <title>Cultivation and genomic characterization of new, ubiquitous marine nitrite-oxidizing bacteria from the Nitrospirales.</title>
        <authorList>
            <person name="Mueller A.J."/>
            <person name="Daebeler A."/>
            <person name="Herbold C.W."/>
            <person name="Kirkegaard R.H."/>
            <person name="Daims H."/>
        </authorList>
    </citation>
    <scope>NUCLEOTIDE SEQUENCE [LARGE SCALE GENOMIC DNA]</scope>
    <source>
        <strain evidence="3 4">DK</strain>
    </source>
</reference>
<evidence type="ECO:0000256" key="2">
    <source>
        <dbReference type="ARBA" id="ARBA00022840"/>
    </source>
</evidence>
<dbReference type="PANTHER" id="PTHR43384">
    <property type="entry name" value="SEPTUM SITE-DETERMINING PROTEIN MIND HOMOLOG, CHLOROPLASTIC-RELATED"/>
    <property type="match status" value="1"/>
</dbReference>
<dbReference type="SUPFAM" id="SSF52540">
    <property type="entry name" value="P-loop containing nucleoside triphosphate hydrolases"/>
    <property type="match status" value="1"/>
</dbReference>
<keyword evidence="2" id="KW-0067">ATP-binding</keyword>
<dbReference type="RefSeq" id="WP_312741521.1">
    <property type="nucleotide sequence ID" value="NZ_CP116968.1"/>
</dbReference>
<dbReference type="GO" id="GO:0005524">
    <property type="term" value="F:ATP binding"/>
    <property type="evidence" value="ECO:0007669"/>
    <property type="project" value="UniProtKB-KW"/>
</dbReference>
<dbReference type="InterPro" id="IPR033756">
    <property type="entry name" value="YlxH/NBP35"/>
</dbReference>
<dbReference type="InterPro" id="IPR027417">
    <property type="entry name" value="P-loop_NTPase"/>
</dbReference>
<protein>
    <submittedName>
        <fullName evidence="3">P-loop NTPase</fullName>
    </submittedName>
</protein>
<organism evidence="3 4">
    <name type="scientific">Candidatus Nitrospira neomarina</name>
    <dbReference type="NCBI Taxonomy" id="3020899"/>
    <lineage>
        <taxon>Bacteria</taxon>
        <taxon>Pseudomonadati</taxon>
        <taxon>Nitrospirota</taxon>
        <taxon>Nitrospiria</taxon>
        <taxon>Nitrospirales</taxon>
        <taxon>Nitrospiraceae</taxon>
        <taxon>Nitrospira</taxon>
    </lineage>
</organism>
<dbReference type="Gene3D" id="3.40.50.300">
    <property type="entry name" value="P-loop containing nucleotide triphosphate hydrolases"/>
    <property type="match status" value="1"/>
</dbReference>
<evidence type="ECO:0000313" key="3">
    <source>
        <dbReference type="EMBL" id="WNM60580.1"/>
    </source>
</evidence>
<evidence type="ECO:0000256" key="1">
    <source>
        <dbReference type="ARBA" id="ARBA00022741"/>
    </source>
</evidence>
<accession>A0AA96GHV6</accession>
<keyword evidence="1" id="KW-0547">Nucleotide-binding</keyword>
<dbReference type="PANTHER" id="PTHR43384:SF4">
    <property type="entry name" value="CELLULOSE BIOSYNTHESIS PROTEIN BCSQ-RELATED"/>
    <property type="match status" value="1"/>
</dbReference>
<dbReference type="GO" id="GO:0009898">
    <property type="term" value="C:cytoplasmic side of plasma membrane"/>
    <property type="evidence" value="ECO:0007669"/>
    <property type="project" value="TreeGrafter"/>
</dbReference>
<dbReference type="EMBL" id="CP116968">
    <property type="protein sequence ID" value="WNM60580.1"/>
    <property type="molecule type" value="Genomic_DNA"/>
</dbReference>
<keyword evidence="4" id="KW-1185">Reference proteome</keyword>